<dbReference type="InterPro" id="IPR013783">
    <property type="entry name" value="Ig-like_fold"/>
</dbReference>
<comment type="caution">
    <text evidence="1">The sequence shown here is derived from an EMBL/GenBank/DDBJ whole genome shotgun (WGS) entry which is preliminary data.</text>
</comment>
<feature type="non-terminal residue" evidence="1">
    <location>
        <position position="1"/>
    </location>
</feature>
<name>X1CWP1_9ZZZZ</name>
<gene>
    <name evidence="1" type="ORF">S01H4_61603</name>
</gene>
<accession>X1CWP1</accession>
<sequence>NMGAGSNYNITITKKNETAVNVFEDDSLISTTSILPDLTLSHLRINANFGSAFSFEIGAIYYGRNKVLVNLNSPQDNFNTTSTNITFEGNSTSPNGVLNQSLLINGVRNHTIFNTTSAENLTFSFNVENITDGNYTWNMEACDDTECETGSERDFFIDSIIPIINLDE</sequence>
<feature type="non-terminal residue" evidence="1">
    <location>
        <position position="168"/>
    </location>
</feature>
<dbReference type="EMBL" id="BART01036567">
    <property type="protein sequence ID" value="GAH12262.1"/>
    <property type="molecule type" value="Genomic_DNA"/>
</dbReference>
<protein>
    <submittedName>
        <fullName evidence="1">Uncharacterized protein</fullName>
    </submittedName>
</protein>
<proteinExistence type="predicted"/>
<dbReference type="Gene3D" id="2.60.40.10">
    <property type="entry name" value="Immunoglobulins"/>
    <property type="match status" value="1"/>
</dbReference>
<evidence type="ECO:0000313" key="1">
    <source>
        <dbReference type="EMBL" id="GAH12262.1"/>
    </source>
</evidence>
<organism evidence="1">
    <name type="scientific">marine sediment metagenome</name>
    <dbReference type="NCBI Taxonomy" id="412755"/>
    <lineage>
        <taxon>unclassified sequences</taxon>
        <taxon>metagenomes</taxon>
        <taxon>ecological metagenomes</taxon>
    </lineage>
</organism>
<dbReference type="AlphaFoldDB" id="X1CWP1"/>
<reference evidence="1" key="1">
    <citation type="journal article" date="2014" name="Front. Microbiol.">
        <title>High frequency of phylogenetically diverse reductive dehalogenase-homologous genes in deep subseafloor sedimentary metagenomes.</title>
        <authorList>
            <person name="Kawai M."/>
            <person name="Futagami T."/>
            <person name="Toyoda A."/>
            <person name="Takaki Y."/>
            <person name="Nishi S."/>
            <person name="Hori S."/>
            <person name="Arai W."/>
            <person name="Tsubouchi T."/>
            <person name="Morono Y."/>
            <person name="Uchiyama I."/>
            <person name="Ito T."/>
            <person name="Fujiyama A."/>
            <person name="Inagaki F."/>
            <person name="Takami H."/>
        </authorList>
    </citation>
    <scope>NUCLEOTIDE SEQUENCE</scope>
    <source>
        <strain evidence="1">Expedition CK06-06</strain>
    </source>
</reference>